<evidence type="ECO:0000313" key="2">
    <source>
        <dbReference type="EMBL" id="KIP02989.1"/>
    </source>
</evidence>
<dbReference type="GO" id="GO:0005869">
    <property type="term" value="C:dynactin complex"/>
    <property type="evidence" value="ECO:0007669"/>
    <property type="project" value="InterPro"/>
</dbReference>
<keyword evidence="3" id="KW-1185">Reference proteome</keyword>
<reference evidence="2 3" key="1">
    <citation type="journal article" date="2014" name="PLoS Genet.">
        <title>Analysis of the Phlebiopsis gigantea genome, transcriptome and secretome provides insight into its pioneer colonization strategies of wood.</title>
        <authorList>
            <person name="Hori C."/>
            <person name="Ishida T."/>
            <person name="Igarashi K."/>
            <person name="Samejima M."/>
            <person name="Suzuki H."/>
            <person name="Master E."/>
            <person name="Ferreira P."/>
            <person name="Ruiz-Duenas F.J."/>
            <person name="Held B."/>
            <person name="Canessa P."/>
            <person name="Larrondo L.F."/>
            <person name="Schmoll M."/>
            <person name="Druzhinina I.S."/>
            <person name="Kubicek C.P."/>
            <person name="Gaskell J.A."/>
            <person name="Kersten P."/>
            <person name="St John F."/>
            <person name="Glasner J."/>
            <person name="Sabat G."/>
            <person name="Splinter BonDurant S."/>
            <person name="Syed K."/>
            <person name="Yadav J."/>
            <person name="Mgbeahuruike A.C."/>
            <person name="Kovalchuk A."/>
            <person name="Asiegbu F.O."/>
            <person name="Lackner G."/>
            <person name="Hoffmeister D."/>
            <person name="Rencoret J."/>
            <person name="Gutierrez A."/>
            <person name="Sun H."/>
            <person name="Lindquist E."/>
            <person name="Barry K."/>
            <person name="Riley R."/>
            <person name="Grigoriev I.V."/>
            <person name="Henrissat B."/>
            <person name="Kues U."/>
            <person name="Berka R.M."/>
            <person name="Martinez A.T."/>
            <person name="Covert S.F."/>
            <person name="Blanchette R.A."/>
            <person name="Cullen D."/>
        </authorList>
    </citation>
    <scope>NUCLEOTIDE SEQUENCE [LARGE SCALE GENOMIC DNA]</scope>
    <source>
        <strain evidence="2 3">11061_1 CR5-6</strain>
    </source>
</reference>
<sequence>MDAHPSGSGPKITPEVSLDLRLRWLETLLFGARSDIANRHLARKPDAKGNTTLLRGVEDLQRRLDAIVQSSDGLKRFMEHYEQHAHLLNPTFALSGTLSTSPPSYESMTPAEVEAFLTEMEPDIRAADRDLREIELLEKKDILAAGKLSEYETLQPRLDALMKAHEEDLHKAADLEKRIADIMNRYAANVDTLSELFVAWDDTLRDAELEVARMEREHNQQKRLGLV</sequence>
<name>A0A0C3NEE0_PHLG1</name>
<dbReference type="Proteomes" id="UP000053257">
    <property type="component" value="Unassembled WGS sequence"/>
</dbReference>
<evidence type="ECO:0000313" key="3">
    <source>
        <dbReference type="Proteomes" id="UP000053257"/>
    </source>
</evidence>
<dbReference type="OrthoDB" id="16729at2759"/>
<dbReference type="InterPro" id="IPR009991">
    <property type="entry name" value="DCTN3"/>
</dbReference>
<feature type="coiled-coil region" evidence="1">
    <location>
        <begin position="158"/>
        <end position="224"/>
    </location>
</feature>
<proteinExistence type="predicted"/>
<keyword evidence="1" id="KW-0175">Coiled coil</keyword>
<dbReference type="Pfam" id="PF07426">
    <property type="entry name" value="Dynactin_p22"/>
    <property type="match status" value="1"/>
</dbReference>
<accession>A0A0C3NEE0</accession>
<dbReference type="GO" id="GO:0061640">
    <property type="term" value="P:cytoskeleton-dependent cytokinesis"/>
    <property type="evidence" value="ECO:0007669"/>
    <property type="project" value="InterPro"/>
</dbReference>
<gene>
    <name evidence="2" type="ORF">PHLGIDRAFT_78296</name>
</gene>
<dbReference type="HOGENOM" id="CLU_052861_1_0_1"/>
<dbReference type="AlphaFoldDB" id="A0A0C3NEE0"/>
<evidence type="ECO:0000256" key="1">
    <source>
        <dbReference type="SAM" id="Coils"/>
    </source>
</evidence>
<protein>
    <submittedName>
        <fullName evidence="2">Uncharacterized protein</fullName>
    </submittedName>
</protein>
<dbReference type="STRING" id="745531.A0A0C3NEE0"/>
<dbReference type="EMBL" id="KN840640">
    <property type="protein sequence ID" value="KIP02989.1"/>
    <property type="molecule type" value="Genomic_DNA"/>
</dbReference>
<dbReference type="PANTHER" id="PTHR28360">
    <property type="entry name" value="DYNACTIN SUBUNIT 3"/>
    <property type="match status" value="1"/>
</dbReference>
<dbReference type="PANTHER" id="PTHR28360:SF1">
    <property type="entry name" value="DYNACTIN SUBUNIT 3"/>
    <property type="match status" value="1"/>
</dbReference>
<organism evidence="2 3">
    <name type="scientific">Phlebiopsis gigantea (strain 11061_1 CR5-6)</name>
    <name type="common">White-rot fungus</name>
    <name type="synonym">Peniophora gigantea</name>
    <dbReference type="NCBI Taxonomy" id="745531"/>
    <lineage>
        <taxon>Eukaryota</taxon>
        <taxon>Fungi</taxon>
        <taxon>Dikarya</taxon>
        <taxon>Basidiomycota</taxon>
        <taxon>Agaricomycotina</taxon>
        <taxon>Agaricomycetes</taxon>
        <taxon>Polyporales</taxon>
        <taxon>Phanerochaetaceae</taxon>
        <taxon>Phlebiopsis</taxon>
    </lineage>
</organism>